<evidence type="ECO:0000313" key="4">
    <source>
        <dbReference type="Proteomes" id="UP000646827"/>
    </source>
</evidence>
<comment type="caution">
    <text evidence="3">The sequence shown here is derived from an EMBL/GenBank/DDBJ whole genome shotgun (WGS) entry which is preliminary data.</text>
</comment>
<dbReference type="OrthoDB" id="2288281at2759"/>
<proteinExistence type="predicted"/>
<name>A0A8H7VH58_9FUNG</name>
<dbReference type="EMBL" id="JAEPRB010000422">
    <property type="protein sequence ID" value="KAG2216323.1"/>
    <property type="molecule type" value="Genomic_DNA"/>
</dbReference>
<dbReference type="Proteomes" id="UP000646827">
    <property type="component" value="Unassembled WGS sequence"/>
</dbReference>
<organism evidence="3 4">
    <name type="scientific">Circinella minor</name>
    <dbReference type="NCBI Taxonomy" id="1195481"/>
    <lineage>
        <taxon>Eukaryota</taxon>
        <taxon>Fungi</taxon>
        <taxon>Fungi incertae sedis</taxon>
        <taxon>Mucoromycota</taxon>
        <taxon>Mucoromycotina</taxon>
        <taxon>Mucoromycetes</taxon>
        <taxon>Mucorales</taxon>
        <taxon>Lichtheimiaceae</taxon>
        <taxon>Circinella</taxon>
    </lineage>
</organism>
<feature type="coiled-coil region" evidence="1">
    <location>
        <begin position="73"/>
        <end position="161"/>
    </location>
</feature>
<protein>
    <submittedName>
        <fullName evidence="3">Uncharacterized protein</fullName>
    </submittedName>
</protein>
<sequence>MTNNYHPSPRRSRSAVAPFTVKRKEVNYNAVEMNSSQCSLASLLYKNDQQPQQPQHQLPPDNLARTLIENKAAAEKNTKIQQLEKELKQAIHDQQTWRHKCRLLENERENFQTSVKGQCEKDKELLQIEIKTLKDTHIAKVQEMSSTMAQLQRTVASLREQLSKHGVAEESIENDEAIDAMLSHSNYREEAEYIKNAYHFAKRSTKDSPSHQLWSDVQHEIDLFHAWKAVANVPMEDLVRLMRDDERSSTTGSLLRKALFGRKGSNKRKN</sequence>
<feature type="region of interest" description="Disordered" evidence="2">
    <location>
        <begin position="245"/>
        <end position="270"/>
    </location>
</feature>
<gene>
    <name evidence="3" type="ORF">INT45_006520</name>
</gene>
<keyword evidence="1" id="KW-0175">Coiled coil</keyword>
<keyword evidence="4" id="KW-1185">Reference proteome</keyword>
<evidence type="ECO:0000256" key="1">
    <source>
        <dbReference type="SAM" id="Coils"/>
    </source>
</evidence>
<evidence type="ECO:0000256" key="2">
    <source>
        <dbReference type="SAM" id="MobiDB-lite"/>
    </source>
</evidence>
<dbReference type="AlphaFoldDB" id="A0A8H7VH58"/>
<reference evidence="3 4" key="1">
    <citation type="submission" date="2020-12" db="EMBL/GenBank/DDBJ databases">
        <title>Metabolic potential, ecology and presence of endohyphal bacteria is reflected in genomic diversity of Mucoromycotina.</title>
        <authorList>
            <person name="Muszewska A."/>
            <person name="Okrasinska A."/>
            <person name="Steczkiewicz K."/>
            <person name="Drgas O."/>
            <person name="Orlowska M."/>
            <person name="Perlinska-Lenart U."/>
            <person name="Aleksandrzak-Piekarczyk T."/>
            <person name="Szatraj K."/>
            <person name="Zielenkiewicz U."/>
            <person name="Pilsyk S."/>
            <person name="Malc E."/>
            <person name="Mieczkowski P."/>
            <person name="Kruszewska J.S."/>
            <person name="Biernat P."/>
            <person name="Pawlowska J."/>
        </authorList>
    </citation>
    <scope>NUCLEOTIDE SEQUENCE [LARGE SCALE GENOMIC DNA]</scope>
    <source>
        <strain evidence="3 4">CBS 142.35</strain>
    </source>
</reference>
<accession>A0A8H7VH58</accession>
<evidence type="ECO:0000313" key="3">
    <source>
        <dbReference type="EMBL" id="KAG2216323.1"/>
    </source>
</evidence>